<keyword evidence="2" id="KW-1185">Reference proteome</keyword>
<organism evidence="1 2">
    <name type="scientific">Lindgomyces ingoldianus</name>
    <dbReference type="NCBI Taxonomy" id="673940"/>
    <lineage>
        <taxon>Eukaryota</taxon>
        <taxon>Fungi</taxon>
        <taxon>Dikarya</taxon>
        <taxon>Ascomycota</taxon>
        <taxon>Pezizomycotina</taxon>
        <taxon>Dothideomycetes</taxon>
        <taxon>Pleosporomycetidae</taxon>
        <taxon>Pleosporales</taxon>
        <taxon>Lindgomycetaceae</taxon>
        <taxon>Lindgomyces</taxon>
    </lineage>
</organism>
<gene>
    <name evidence="1" type="ORF">BDR25DRAFT_60603</name>
</gene>
<protein>
    <submittedName>
        <fullName evidence="1">Uncharacterized protein</fullName>
    </submittedName>
</protein>
<dbReference type="EMBL" id="MU003518">
    <property type="protein sequence ID" value="KAF2467922.1"/>
    <property type="molecule type" value="Genomic_DNA"/>
</dbReference>
<sequence length="995" mass="110729">MAYHAHPSPRSHASSPTFRELLNSLDVDFCLHGLSASNKARVSDVYCPQVRRSTDRNFPVSHLDVVSCWKGLSYRQAAEIAVWETMFKDAIENQVRDIVLHAFAEQLRDSNDFVNEYFLATRLTEFISERNPRYIDIDISALVHEMIGRFYDAEANLNYGWLISSRDLPRTICYFLRTRDCFIDRFPRPSLEVSFTCSSVKGSILVSGEVTWFPPAVDFINVPLKLPPGKEYRIVPDYKEPYLGSAFPPPALYPVYYVEPTPLGLEWDDNIQGFRAIVPDRESYDGRERLLALYNGSSKGSRAIETTLSAAITMQFPFGVRFEQTTRYCLKLEVTPRTQNHGLADVPNRFWSPEIKIPYAPYSSPSSDDAVSVHLSPEQEETPQKTPRVSSWLPSYSSTPLSKCGPVPKPRLGSSALPLMVMREVDSPALNAITRLSVSRNSSLWSCANFTDEVLSQVDGLNQNRLPGEDAHLSQKLCRLDCAGKTNDAKELVLLCRNESPISPRTARLEGELEAIINCTTSRMPTPPAELTTKTTRTIGSYLDNSHCYRLPDSNECGRRTVTGDSIDCFDRLQEDFRIDPSISTKPKQSNETSEQHPTQDHSTKDPKIAKPYSVLLGNKPMGDSKWNFCKKRKATKQASAAALFETPAAFQSQRLALDQFEHMDLELAAKRQRLSDRIDPSLYFLPWDTAMDDADGDDEWDDELVPGMVDVTTGKMGEASRSVASPRNDHPGWFETVMGSEDNEKELIHAIPNKSRAYAASASASKVMPALKKKGSVKRMVFQGRKKVQIKIPHLPGSPKEKPSTSTEGSPEPGLSIEAHISNLSASAANGYTPTNSAVYEVLASPSPSSSLDTKVGHATDECSVLNDAVPAKLASPSLSRSPSRADSKMEYEQAKETSTLLDQNEIQANYSRFLAEKEEKSKVASINLDGADDEARAYERLFLEDSQESEMDWDTESVGVGTNASTRVVSSVGRRHDSRVGLSMVEGLRDMMV</sequence>
<evidence type="ECO:0000313" key="2">
    <source>
        <dbReference type="Proteomes" id="UP000799755"/>
    </source>
</evidence>
<proteinExistence type="predicted"/>
<comment type="caution">
    <text evidence="1">The sequence shown here is derived from an EMBL/GenBank/DDBJ whole genome shotgun (WGS) entry which is preliminary data.</text>
</comment>
<accession>A0ACB6QNR1</accession>
<evidence type="ECO:0000313" key="1">
    <source>
        <dbReference type="EMBL" id="KAF2467922.1"/>
    </source>
</evidence>
<dbReference type="Proteomes" id="UP000799755">
    <property type="component" value="Unassembled WGS sequence"/>
</dbReference>
<reference evidence="1" key="1">
    <citation type="journal article" date="2020" name="Stud. Mycol.">
        <title>101 Dothideomycetes genomes: a test case for predicting lifestyles and emergence of pathogens.</title>
        <authorList>
            <person name="Haridas S."/>
            <person name="Albert R."/>
            <person name="Binder M."/>
            <person name="Bloem J."/>
            <person name="Labutti K."/>
            <person name="Salamov A."/>
            <person name="Andreopoulos B."/>
            <person name="Baker S."/>
            <person name="Barry K."/>
            <person name="Bills G."/>
            <person name="Bluhm B."/>
            <person name="Cannon C."/>
            <person name="Castanera R."/>
            <person name="Culley D."/>
            <person name="Daum C."/>
            <person name="Ezra D."/>
            <person name="Gonzalez J."/>
            <person name="Henrissat B."/>
            <person name="Kuo A."/>
            <person name="Liang C."/>
            <person name="Lipzen A."/>
            <person name="Lutzoni F."/>
            <person name="Magnuson J."/>
            <person name="Mondo S."/>
            <person name="Nolan M."/>
            <person name="Ohm R."/>
            <person name="Pangilinan J."/>
            <person name="Park H.-J."/>
            <person name="Ramirez L."/>
            <person name="Alfaro M."/>
            <person name="Sun H."/>
            <person name="Tritt A."/>
            <person name="Yoshinaga Y."/>
            <person name="Zwiers L.-H."/>
            <person name="Turgeon B."/>
            <person name="Goodwin S."/>
            <person name="Spatafora J."/>
            <person name="Crous P."/>
            <person name="Grigoriev I."/>
        </authorList>
    </citation>
    <scope>NUCLEOTIDE SEQUENCE</scope>
    <source>
        <strain evidence="1">ATCC 200398</strain>
    </source>
</reference>
<name>A0ACB6QNR1_9PLEO</name>